<keyword evidence="4" id="KW-0206">Cytoskeleton</keyword>
<keyword evidence="3" id="KW-0493">Microtubule</keyword>
<dbReference type="GO" id="GO:0000226">
    <property type="term" value="P:microtubule cytoskeleton organization"/>
    <property type="evidence" value="ECO:0007669"/>
    <property type="project" value="InterPro"/>
</dbReference>
<name>A0AAW1MPC6_SAPOF</name>
<comment type="caution">
    <text evidence="7">The sequence shown here is derived from an EMBL/GenBank/DDBJ whole genome shotgun (WGS) entry which is preliminary data.</text>
</comment>
<feature type="compositionally biased region" description="Polar residues" evidence="6">
    <location>
        <begin position="551"/>
        <end position="561"/>
    </location>
</feature>
<evidence type="ECO:0000313" key="8">
    <source>
        <dbReference type="Proteomes" id="UP001443914"/>
    </source>
</evidence>
<keyword evidence="5" id="KW-0175">Coiled coil</keyword>
<keyword evidence="4" id="KW-0963">Cytoplasm</keyword>
<feature type="coiled-coil region" evidence="5">
    <location>
        <begin position="102"/>
        <end position="132"/>
    </location>
</feature>
<feature type="coiled-coil region" evidence="5">
    <location>
        <begin position="49"/>
        <end position="76"/>
    </location>
</feature>
<dbReference type="PANTHER" id="PTHR19321:SF7">
    <property type="entry name" value="65-KDA MICROTUBULE-ASSOCIATED PROTEIN 3"/>
    <property type="match status" value="1"/>
</dbReference>
<proteinExistence type="inferred from homology"/>
<dbReference type="Gene3D" id="1.20.58.1520">
    <property type="match status" value="1"/>
</dbReference>
<evidence type="ECO:0000313" key="7">
    <source>
        <dbReference type="EMBL" id="KAK9749290.1"/>
    </source>
</evidence>
<accession>A0AAW1MPC6</accession>
<dbReference type="EMBL" id="JBDFQZ010000002">
    <property type="protein sequence ID" value="KAK9749290.1"/>
    <property type="molecule type" value="Genomic_DNA"/>
</dbReference>
<feature type="region of interest" description="Disordered" evidence="6">
    <location>
        <begin position="473"/>
        <end position="492"/>
    </location>
</feature>
<dbReference type="Pfam" id="PF03999">
    <property type="entry name" value="MAP65_ASE1"/>
    <property type="match status" value="1"/>
</dbReference>
<dbReference type="AlphaFoldDB" id="A0AAW1MPC6"/>
<evidence type="ECO:0000256" key="2">
    <source>
        <dbReference type="ARBA" id="ARBA00006187"/>
    </source>
</evidence>
<evidence type="ECO:0000256" key="1">
    <source>
        <dbReference type="ARBA" id="ARBA00004245"/>
    </source>
</evidence>
<dbReference type="GO" id="GO:0005737">
    <property type="term" value="C:cytoplasm"/>
    <property type="evidence" value="ECO:0007669"/>
    <property type="project" value="TreeGrafter"/>
</dbReference>
<comment type="subcellular location">
    <subcellularLocation>
        <location evidence="1">Cytoplasm</location>
        <location evidence="1">Cytoskeleton</location>
    </subcellularLocation>
</comment>
<evidence type="ECO:0000256" key="3">
    <source>
        <dbReference type="ARBA" id="ARBA00022701"/>
    </source>
</evidence>
<dbReference type="GO" id="GO:0005819">
    <property type="term" value="C:spindle"/>
    <property type="evidence" value="ECO:0007669"/>
    <property type="project" value="TreeGrafter"/>
</dbReference>
<sequence length="684" mass="78591">MDIRQSNVFIRMETTCEALLYELKGIWDEVGESESGRDKMLMEIEQECLEAYRRKVDQAYQSRAQLRQSIADAEAELAIIFSSLGERPTSFRQGDKKAVGLKEELNQIILFLEEMRKRKRERKKKIVDVLNQISDISNEIHRTTSSDCLYKTTVDENDLSLKRLEELHTHLLVLQKEKSERLKQILDNLQMLNCLCLVLGMDFKEKIHDIHPTLNDSDGTSNISNETLGRLFTAVQSLREIKTHRLRKLQDLGSTMLELWNLMDTPSDEQRMFHDVTSKIAASEDEITEPNSLSEGLISYVEAEVTRLEKFKSSKMKDLVLKKRSELEEICRQTHMVLDAHSLKHFAIEALDSGAIIDLSYVLEQIEHQISEAKAVAFSRKDILDRVDKWKASCEEECWLEEYSRDEYRYNGGRGGHLNLKRAEKARLLSAKIPAMVENLTTKTKAWEKEAGGQFLYDGVQLLSMLEDYSTLRQEKEKERRRERDRKKLQGRLLAEKEAIFGSKPSPTKSSKRGSRYSIAGGTAYNRRFSNSGSVLQKQNHAMNHPKTRGNKNITTNSGQVQKKHQSKHTTNARDINRQMSREPFSPVNQKYSYATPQKQHRLTTLTPVSGNKTPETTTTTTLSAKSATSYTPFSVRIDEAANEGDFEYSFEEIRVADFEYSFEEIRAGFVIPQITVQSALQFL</sequence>
<evidence type="ECO:0008006" key="9">
    <source>
        <dbReference type="Google" id="ProtNLM"/>
    </source>
</evidence>
<gene>
    <name evidence="7" type="ORF">RND81_02G115400</name>
</gene>
<dbReference type="InterPro" id="IPR007145">
    <property type="entry name" value="MAP65_Ase1_PRC1"/>
</dbReference>
<dbReference type="GO" id="GO:0008017">
    <property type="term" value="F:microtubule binding"/>
    <property type="evidence" value="ECO:0007669"/>
    <property type="project" value="InterPro"/>
</dbReference>
<feature type="region of interest" description="Disordered" evidence="6">
    <location>
        <begin position="501"/>
        <end position="525"/>
    </location>
</feature>
<comment type="similarity">
    <text evidence="2">Belongs to the MAP65/ASE1 family.</text>
</comment>
<evidence type="ECO:0000256" key="4">
    <source>
        <dbReference type="ARBA" id="ARBA00023212"/>
    </source>
</evidence>
<dbReference type="GO" id="GO:0005874">
    <property type="term" value="C:microtubule"/>
    <property type="evidence" value="ECO:0007669"/>
    <property type="project" value="UniProtKB-KW"/>
</dbReference>
<dbReference type="Proteomes" id="UP001443914">
    <property type="component" value="Unassembled WGS sequence"/>
</dbReference>
<evidence type="ECO:0000256" key="6">
    <source>
        <dbReference type="SAM" id="MobiDB-lite"/>
    </source>
</evidence>
<reference evidence="7" key="1">
    <citation type="submission" date="2024-03" db="EMBL/GenBank/DDBJ databases">
        <title>WGS assembly of Saponaria officinalis var. Norfolk2.</title>
        <authorList>
            <person name="Jenkins J."/>
            <person name="Shu S."/>
            <person name="Grimwood J."/>
            <person name="Barry K."/>
            <person name="Goodstein D."/>
            <person name="Schmutz J."/>
            <person name="Leebens-Mack J."/>
            <person name="Osbourn A."/>
        </authorList>
    </citation>
    <scope>NUCLEOTIDE SEQUENCE [LARGE SCALE GENOMIC DNA]</scope>
    <source>
        <strain evidence="7">JIC</strain>
    </source>
</reference>
<dbReference type="PANTHER" id="PTHR19321">
    <property type="entry name" value="PROTEIN REGULATOR OF CYTOKINESIS 1 PRC1-RELATED"/>
    <property type="match status" value="1"/>
</dbReference>
<keyword evidence="8" id="KW-1185">Reference proteome</keyword>
<feature type="region of interest" description="Disordered" evidence="6">
    <location>
        <begin position="537"/>
        <end position="573"/>
    </location>
</feature>
<evidence type="ECO:0000256" key="5">
    <source>
        <dbReference type="SAM" id="Coils"/>
    </source>
</evidence>
<organism evidence="7 8">
    <name type="scientific">Saponaria officinalis</name>
    <name type="common">Common soapwort</name>
    <name type="synonym">Lychnis saponaria</name>
    <dbReference type="NCBI Taxonomy" id="3572"/>
    <lineage>
        <taxon>Eukaryota</taxon>
        <taxon>Viridiplantae</taxon>
        <taxon>Streptophyta</taxon>
        <taxon>Embryophyta</taxon>
        <taxon>Tracheophyta</taxon>
        <taxon>Spermatophyta</taxon>
        <taxon>Magnoliopsida</taxon>
        <taxon>eudicotyledons</taxon>
        <taxon>Gunneridae</taxon>
        <taxon>Pentapetalae</taxon>
        <taxon>Caryophyllales</taxon>
        <taxon>Caryophyllaceae</taxon>
        <taxon>Caryophylleae</taxon>
        <taxon>Saponaria</taxon>
    </lineage>
</organism>
<protein>
    <recommendedName>
        <fullName evidence="9">65-kDa microtubule-associated protein 3</fullName>
    </recommendedName>
</protein>